<protein>
    <recommendedName>
        <fullName evidence="4">Lipoprotein</fullName>
    </recommendedName>
</protein>
<sequence length="187" mass="19527">MMAYFCRRVLFLFLPLLGGVVLFGCDGDDAPDPVVANSSGMSAVVNGVDWKASNGNFKLGSRTITEGTSAFVGTGDTLTIVGVQVQGTDTSAIILSVKLKPKKIGSYRLRSGGTGEGIAYFLPDGIAANALKETKGNYNGGIINGELQIAAYDSINYNVSGNFGFSMSAPGETTYTIIAGKIENVTF</sequence>
<feature type="chain" id="PRO_5046362464" description="Lipoprotein" evidence="1">
    <location>
        <begin position="25"/>
        <end position="187"/>
    </location>
</feature>
<evidence type="ECO:0008006" key="4">
    <source>
        <dbReference type="Google" id="ProtNLM"/>
    </source>
</evidence>
<gene>
    <name evidence="2" type="ORF">ACFS7Z_07325</name>
</gene>
<accession>A0ABW6BRL5</accession>
<reference evidence="3" key="1">
    <citation type="journal article" date="2019" name="Int. J. Syst. Evol. Microbiol.">
        <title>The Global Catalogue of Microorganisms (GCM) 10K type strain sequencing project: providing services to taxonomists for standard genome sequencing and annotation.</title>
        <authorList>
            <consortium name="The Broad Institute Genomics Platform"/>
            <consortium name="The Broad Institute Genome Sequencing Center for Infectious Disease"/>
            <person name="Wu L."/>
            <person name="Ma J."/>
        </authorList>
    </citation>
    <scope>NUCLEOTIDE SEQUENCE [LARGE SCALE GENOMIC DNA]</scope>
    <source>
        <strain evidence="3">KCTC 23984</strain>
    </source>
</reference>
<name>A0ABW6BRL5_9BACT</name>
<evidence type="ECO:0000313" key="2">
    <source>
        <dbReference type="EMBL" id="MFD3000166.1"/>
    </source>
</evidence>
<comment type="caution">
    <text evidence="2">The sequence shown here is derived from an EMBL/GenBank/DDBJ whole genome shotgun (WGS) entry which is preliminary data.</text>
</comment>
<evidence type="ECO:0000256" key="1">
    <source>
        <dbReference type="SAM" id="SignalP"/>
    </source>
</evidence>
<proteinExistence type="predicted"/>
<dbReference type="Proteomes" id="UP001597641">
    <property type="component" value="Unassembled WGS sequence"/>
</dbReference>
<feature type="signal peptide" evidence="1">
    <location>
        <begin position="1"/>
        <end position="24"/>
    </location>
</feature>
<keyword evidence="3" id="KW-1185">Reference proteome</keyword>
<dbReference type="RefSeq" id="WP_377482886.1">
    <property type="nucleotide sequence ID" value="NZ_JBHUOX010000004.1"/>
</dbReference>
<dbReference type="EMBL" id="JBHUOX010000004">
    <property type="protein sequence ID" value="MFD3000166.1"/>
    <property type="molecule type" value="Genomic_DNA"/>
</dbReference>
<organism evidence="2 3">
    <name type="scientific">Pontibacter toksunensis</name>
    <dbReference type="NCBI Taxonomy" id="1332631"/>
    <lineage>
        <taxon>Bacteria</taxon>
        <taxon>Pseudomonadati</taxon>
        <taxon>Bacteroidota</taxon>
        <taxon>Cytophagia</taxon>
        <taxon>Cytophagales</taxon>
        <taxon>Hymenobacteraceae</taxon>
        <taxon>Pontibacter</taxon>
    </lineage>
</organism>
<dbReference type="PROSITE" id="PS51257">
    <property type="entry name" value="PROKAR_LIPOPROTEIN"/>
    <property type="match status" value="1"/>
</dbReference>
<keyword evidence="1" id="KW-0732">Signal</keyword>
<evidence type="ECO:0000313" key="3">
    <source>
        <dbReference type="Proteomes" id="UP001597641"/>
    </source>
</evidence>